<evidence type="ECO:0000256" key="1">
    <source>
        <dbReference type="ARBA" id="ARBA00023125"/>
    </source>
</evidence>
<name>A0A7X2JHX9_9FIRM</name>
<dbReference type="GO" id="GO:0003677">
    <property type="term" value="F:DNA binding"/>
    <property type="evidence" value="ECO:0007669"/>
    <property type="project" value="UniProtKB-KW"/>
</dbReference>
<dbReference type="Proteomes" id="UP000465607">
    <property type="component" value="Unassembled WGS sequence"/>
</dbReference>
<dbReference type="SUPFAM" id="SSF47413">
    <property type="entry name" value="lambda repressor-like DNA-binding domains"/>
    <property type="match status" value="1"/>
</dbReference>
<dbReference type="EMBL" id="WKQV01000001">
    <property type="protein sequence ID" value="MSD25835.1"/>
    <property type="molecule type" value="Genomic_DNA"/>
</dbReference>
<keyword evidence="1" id="KW-0238">DNA-binding</keyword>
<dbReference type="PANTHER" id="PTHR46558">
    <property type="entry name" value="TRACRIPTIONAL REGULATORY PROTEIN-RELATED-RELATED"/>
    <property type="match status" value="1"/>
</dbReference>
<accession>A0A7X2JHX9</accession>
<dbReference type="AlphaFoldDB" id="A0A7X2JHX9"/>
<dbReference type="Proteomes" id="UP001197741">
    <property type="component" value="Unassembled WGS sequence"/>
</dbReference>
<comment type="caution">
    <text evidence="4">The sequence shown here is derived from an EMBL/GenBank/DDBJ whole genome shotgun (WGS) entry which is preliminary data.</text>
</comment>
<protein>
    <submittedName>
        <fullName evidence="4">Helix-turn-helix domain-containing protein</fullName>
    </submittedName>
    <submittedName>
        <fullName evidence="3">Helix-turn-helix transcriptional regulator</fullName>
    </submittedName>
</protein>
<dbReference type="CDD" id="cd00093">
    <property type="entry name" value="HTH_XRE"/>
    <property type="match status" value="1"/>
</dbReference>
<dbReference type="PANTHER" id="PTHR46558:SF4">
    <property type="entry name" value="DNA-BIDING PHAGE PROTEIN"/>
    <property type="match status" value="1"/>
</dbReference>
<dbReference type="InterPro" id="IPR010982">
    <property type="entry name" value="Lambda_DNA-bd_dom_sf"/>
</dbReference>
<evidence type="ECO:0000313" key="4">
    <source>
        <dbReference type="EMBL" id="MSD25835.1"/>
    </source>
</evidence>
<evidence type="ECO:0000313" key="3">
    <source>
        <dbReference type="EMBL" id="MCB6959423.1"/>
    </source>
</evidence>
<dbReference type="Gene3D" id="1.10.260.40">
    <property type="entry name" value="lambda repressor-like DNA-binding domains"/>
    <property type="match status" value="1"/>
</dbReference>
<gene>
    <name evidence="4" type="ORF">GKE44_01290</name>
    <name evidence="3" type="ORF">LIZ82_00740</name>
</gene>
<evidence type="ECO:0000313" key="5">
    <source>
        <dbReference type="Proteomes" id="UP000465607"/>
    </source>
</evidence>
<feature type="domain" description="HTH cro/C1-type" evidence="2">
    <location>
        <begin position="24"/>
        <end position="78"/>
    </location>
</feature>
<reference evidence="3" key="2">
    <citation type="submission" date="2021-10" db="EMBL/GenBank/DDBJ databases">
        <title>Collection of gut derived symbiotic bacterial strains cultured from healthy donors.</title>
        <authorList>
            <person name="Lin H."/>
            <person name="Littmann E."/>
            <person name="Kohout C."/>
            <person name="Pamer E.G."/>
        </authorList>
    </citation>
    <scope>NUCLEOTIDE SEQUENCE</scope>
    <source>
        <strain evidence="3">DFI.7.28A</strain>
    </source>
</reference>
<dbReference type="SMART" id="SM00530">
    <property type="entry name" value="HTH_XRE"/>
    <property type="match status" value="1"/>
</dbReference>
<sequence>MKKSFNEEQIRDKTDFVRTLSYNMQIMRKKLGFTQRYMAEQIGVSVNYISNVERGKTEITAYIVQKYCDLLGLTPNQIYNEDTNRIKISDSLNDNILKLNKKEIYIAGETVKTLLKSRNYNKTTRE</sequence>
<reference evidence="4 5" key="1">
    <citation type="journal article" date="2019" name="Nat. Med.">
        <title>A library of human gut bacterial isolates paired with longitudinal multiomics data enables mechanistic microbiome research.</title>
        <authorList>
            <person name="Poyet M."/>
            <person name="Groussin M."/>
            <person name="Gibbons S.M."/>
            <person name="Avila-Pacheco J."/>
            <person name="Jiang X."/>
            <person name="Kearney S.M."/>
            <person name="Perrotta A.R."/>
            <person name="Berdy B."/>
            <person name="Zhao S."/>
            <person name="Lieberman T.D."/>
            <person name="Swanson P.K."/>
            <person name="Smith M."/>
            <person name="Roesemann S."/>
            <person name="Alexander J.E."/>
            <person name="Rich S.A."/>
            <person name="Livny J."/>
            <person name="Vlamakis H."/>
            <person name="Clish C."/>
            <person name="Bullock K."/>
            <person name="Deik A."/>
            <person name="Scott J."/>
            <person name="Pierce K.A."/>
            <person name="Xavier R.J."/>
            <person name="Alm E.J."/>
        </authorList>
    </citation>
    <scope>NUCLEOTIDE SEQUENCE [LARGE SCALE GENOMIC DNA]</scope>
    <source>
        <strain evidence="4 5">BIOML-A5</strain>
    </source>
</reference>
<dbReference type="Pfam" id="PF01381">
    <property type="entry name" value="HTH_3"/>
    <property type="match status" value="1"/>
</dbReference>
<organism evidence="4 5">
    <name type="scientific">Agathobacter rectalis</name>
    <dbReference type="NCBI Taxonomy" id="39491"/>
    <lineage>
        <taxon>Bacteria</taxon>
        <taxon>Bacillati</taxon>
        <taxon>Bacillota</taxon>
        <taxon>Clostridia</taxon>
        <taxon>Lachnospirales</taxon>
        <taxon>Lachnospiraceae</taxon>
        <taxon>Agathobacter</taxon>
    </lineage>
</organism>
<dbReference type="PROSITE" id="PS50943">
    <property type="entry name" value="HTH_CROC1"/>
    <property type="match status" value="1"/>
</dbReference>
<evidence type="ECO:0000259" key="2">
    <source>
        <dbReference type="PROSITE" id="PS50943"/>
    </source>
</evidence>
<dbReference type="RefSeq" id="WP_154268053.1">
    <property type="nucleotide sequence ID" value="NZ_JAJCJQ010000001.1"/>
</dbReference>
<dbReference type="InterPro" id="IPR001387">
    <property type="entry name" value="Cro/C1-type_HTH"/>
</dbReference>
<dbReference type="EMBL" id="JAJCJQ010000001">
    <property type="protein sequence ID" value="MCB6959423.1"/>
    <property type="molecule type" value="Genomic_DNA"/>
</dbReference>
<proteinExistence type="predicted"/>